<name>A0ABT7U0I5_ACTVI</name>
<reference evidence="2" key="1">
    <citation type="submission" date="2023-06" db="EMBL/GenBank/DDBJ databases">
        <title>Identification and characterization of horizontal gene transfer across gut microbiota members of farm animals based on homology search.</title>
        <authorList>
            <person name="Zeman M."/>
            <person name="Kubasova T."/>
            <person name="Jahodarova E."/>
            <person name="Nykrynova M."/>
            <person name="Rychlik I."/>
        </authorList>
    </citation>
    <scope>NUCLEOTIDE SEQUENCE [LARGE SCALE GENOMIC DNA]</scope>
    <source>
        <strain evidence="2">ET81</strain>
    </source>
</reference>
<comment type="caution">
    <text evidence="1">The sequence shown here is derived from an EMBL/GenBank/DDBJ whole genome shotgun (WGS) entry which is preliminary data.</text>
</comment>
<dbReference type="RefSeq" id="WP_289597106.1">
    <property type="nucleotide sequence ID" value="NZ_JAUDBR010000014.1"/>
</dbReference>
<protein>
    <submittedName>
        <fullName evidence="1">Uncharacterized protein</fullName>
    </submittedName>
</protein>
<sequence>MTDLDNAALRVKLPESRELIKEAIRAYGSGAFRAAIACAWVAVVTDIRLKIHSLADDEGEAKAWVRTFDNALEDLNSSKPQHYEVQKLEEGILEFAHEKIEILTARELEEMKRLKRDRNLCVHPNSLATGEIFSPSAELARVHIITAIDSLLSQRARVGKSLISILANEIQGDGWPEQEEVDRYFLDRFFKSARSATRNALVSVIIKNSMCEEVSERKVEDRTAFRCRYLARVLARECPSTFEEQLRKELDKMEEHGIRENDLMRCVGAFGFFGEFRKSLPSTAFARLKAISKNAECNALVENHYFAGGIPIDSELSDTFKARVTDLSTGELTKVIKQTTDPHCLGYLIDHAINLVESSEDYESAGKSIQNISHMAADMNVREVNLLKNAIVNNKRDQVIPAYNTPKFLISTFRGRESNDPKLLEAWKGLVECAMKAGGEAPGRDTWSWWDDLDYPSLKGQIDEALNAHS</sequence>
<dbReference type="EMBL" id="JAUDBR010000014">
    <property type="protein sequence ID" value="MDM8077330.1"/>
    <property type="molecule type" value="Genomic_DNA"/>
</dbReference>
<evidence type="ECO:0000313" key="1">
    <source>
        <dbReference type="EMBL" id="MDM8077330.1"/>
    </source>
</evidence>
<gene>
    <name evidence="1" type="ORF">QUV91_09745</name>
</gene>
<proteinExistence type="predicted"/>
<accession>A0ABT7U0I5</accession>
<keyword evidence="2" id="KW-1185">Reference proteome</keyword>
<evidence type="ECO:0000313" key="2">
    <source>
        <dbReference type="Proteomes" id="UP001529257"/>
    </source>
</evidence>
<dbReference type="Proteomes" id="UP001529257">
    <property type="component" value="Unassembled WGS sequence"/>
</dbReference>
<organism evidence="1 2">
    <name type="scientific">Actinomyces viscosus</name>
    <dbReference type="NCBI Taxonomy" id="1656"/>
    <lineage>
        <taxon>Bacteria</taxon>
        <taxon>Bacillati</taxon>
        <taxon>Actinomycetota</taxon>
        <taxon>Actinomycetes</taxon>
        <taxon>Actinomycetales</taxon>
        <taxon>Actinomycetaceae</taxon>
        <taxon>Actinomyces</taxon>
    </lineage>
</organism>